<dbReference type="InterPro" id="IPR033690">
    <property type="entry name" value="Adenylat_kinase_CS"/>
</dbReference>
<evidence type="ECO:0000256" key="5">
    <source>
        <dbReference type="ARBA" id="ARBA00022679"/>
    </source>
</evidence>
<dbReference type="PROSITE" id="PS00108">
    <property type="entry name" value="PROTEIN_KINASE_ST"/>
    <property type="match status" value="1"/>
</dbReference>
<dbReference type="Pfam" id="PF00406">
    <property type="entry name" value="ADK"/>
    <property type="match status" value="1"/>
</dbReference>
<feature type="binding site" evidence="17">
    <location>
        <position position="1367"/>
    </location>
    <ligand>
        <name>ATP</name>
        <dbReference type="ChEBI" id="CHEBI:30616"/>
    </ligand>
</feature>
<dbReference type="InterPro" id="IPR000850">
    <property type="entry name" value="Adenylat/UMP-CMP_kin"/>
</dbReference>
<dbReference type="Proteomes" id="UP000826271">
    <property type="component" value="Unassembled WGS sequence"/>
</dbReference>
<evidence type="ECO:0000256" key="4">
    <source>
        <dbReference type="ARBA" id="ARBA00022553"/>
    </source>
</evidence>
<evidence type="ECO:0000256" key="1">
    <source>
        <dbReference type="ARBA" id="ARBA00009903"/>
    </source>
</evidence>
<feature type="binding site" evidence="17">
    <location>
        <position position="1237"/>
    </location>
    <ligand>
        <name>a ribonucleoside 5'-phosphate</name>
        <dbReference type="ChEBI" id="CHEBI:58043"/>
    </ligand>
</feature>
<evidence type="ECO:0000256" key="13">
    <source>
        <dbReference type="ARBA" id="ARBA00023242"/>
    </source>
</evidence>
<dbReference type="PANTHER" id="PTHR24356:SF395">
    <property type="entry name" value="SERINE_THREONINE PROTEIN KINASE IRE-RELATED"/>
    <property type="match status" value="1"/>
</dbReference>
<dbReference type="InterPro" id="IPR008271">
    <property type="entry name" value="Ser/Thr_kinase_AS"/>
</dbReference>
<feature type="domain" description="Protein kinase" evidence="19">
    <location>
        <begin position="755"/>
        <end position="1041"/>
    </location>
</feature>
<dbReference type="GO" id="GO:0019205">
    <property type="term" value="F:nucleobase-containing compound kinase activity"/>
    <property type="evidence" value="ECO:0007669"/>
    <property type="project" value="InterPro"/>
</dbReference>
<comment type="function">
    <text evidence="17">Catalyzes the phosphorylation of pyrimidine nucleoside monophosphates at the expense of ATP. Plays an important role in de novo pyrimidine nucleotide biosynthesis. Has preference for UMP and CMP as phosphate acceptors.</text>
</comment>
<comment type="catalytic activity">
    <reaction evidence="17">
        <text>CMP + ATP = CDP + ADP</text>
        <dbReference type="Rhea" id="RHEA:11600"/>
        <dbReference type="ChEBI" id="CHEBI:30616"/>
        <dbReference type="ChEBI" id="CHEBI:58069"/>
        <dbReference type="ChEBI" id="CHEBI:60377"/>
        <dbReference type="ChEBI" id="CHEBI:456216"/>
        <dbReference type="EC" id="2.7.4.14"/>
    </reaction>
</comment>
<accession>A0AAV6XMK9</accession>
<comment type="subcellular location">
    <subcellularLocation>
        <location evidence="17">Cytoplasm</location>
    </subcellularLocation>
    <subcellularLocation>
        <location evidence="17">Nucleus</location>
    </subcellularLocation>
</comment>
<evidence type="ECO:0000256" key="7">
    <source>
        <dbReference type="ARBA" id="ARBA00022741"/>
    </source>
</evidence>
<dbReference type="InterPro" id="IPR011009">
    <property type="entry name" value="Kinase-like_dom_sf"/>
</dbReference>
<keyword evidence="9 17" id="KW-0418">Kinase</keyword>
<dbReference type="InterPro" id="IPR006266">
    <property type="entry name" value="UMP_CMP_kinase"/>
</dbReference>
<dbReference type="PROSITE" id="PS50011">
    <property type="entry name" value="PROTEIN_KINASE_DOM"/>
    <property type="match status" value="1"/>
</dbReference>
<dbReference type="Gene3D" id="1.10.510.10">
    <property type="entry name" value="Transferase(Phosphotransferase) domain 1"/>
    <property type="match status" value="1"/>
</dbReference>
<keyword evidence="21" id="KW-1185">Reference proteome</keyword>
<organism evidence="20 21">
    <name type="scientific">Buddleja alternifolia</name>
    <dbReference type="NCBI Taxonomy" id="168488"/>
    <lineage>
        <taxon>Eukaryota</taxon>
        <taxon>Viridiplantae</taxon>
        <taxon>Streptophyta</taxon>
        <taxon>Embryophyta</taxon>
        <taxon>Tracheophyta</taxon>
        <taxon>Spermatophyta</taxon>
        <taxon>Magnoliopsida</taxon>
        <taxon>eudicotyledons</taxon>
        <taxon>Gunneridae</taxon>
        <taxon>Pentapetalae</taxon>
        <taxon>asterids</taxon>
        <taxon>lamiids</taxon>
        <taxon>Lamiales</taxon>
        <taxon>Scrophulariaceae</taxon>
        <taxon>Buddlejeae</taxon>
        <taxon>Buddleja</taxon>
    </lineage>
</organism>
<dbReference type="InterPro" id="IPR050236">
    <property type="entry name" value="Ser_Thr_kinase_AGC"/>
</dbReference>
<keyword evidence="11 17" id="KW-0067">ATP-binding</keyword>
<feature type="compositionally biased region" description="Basic and acidic residues" evidence="18">
    <location>
        <begin position="406"/>
        <end position="432"/>
    </location>
</feature>
<keyword evidence="6" id="KW-0479">Metal-binding</keyword>
<keyword evidence="10" id="KW-0862">Zinc</keyword>
<feature type="region of interest" description="Disordered" evidence="18">
    <location>
        <begin position="1"/>
        <end position="147"/>
    </location>
</feature>
<reference evidence="20" key="1">
    <citation type="submission" date="2019-10" db="EMBL/GenBank/DDBJ databases">
        <authorList>
            <person name="Zhang R."/>
            <person name="Pan Y."/>
            <person name="Wang J."/>
            <person name="Ma R."/>
            <person name="Yu S."/>
        </authorList>
    </citation>
    <scope>NUCLEOTIDE SEQUENCE</scope>
    <source>
        <strain evidence="20">LA-IB0</strain>
        <tissue evidence="20">Leaf</tissue>
    </source>
</reference>
<keyword evidence="8" id="KW-0863">Zinc-finger</keyword>
<dbReference type="FunFam" id="1.10.510.10:FF:000196">
    <property type="entry name" value="Probable serine/threonine protein kinase IREH1"/>
    <property type="match status" value="1"/>
</dbReference>
<evidence type="ECO:0000256" key="11">
    <source>
        <dbReference type="ARBA" id="ARBA00022840"/>
    </source>
</evidence>
<keyword evidence="7 17" id="KW-0547">Nucleotide-binding</keyword>
<dbReference type="Pfam" id="PF00069">
    <property type="entry name" value="Pkinase"/>
    <property type="match status" value="1"/>
</dbReference>
<dbReference type="GO" id="GO:0016776">
    <property type="term" value="F:phosphotransferase activity, phosphate group as acceptor"/>
    <property type="evidence" value="ECO:0007669"/>
    <property type="project" value="InterPro"/>
</dbReference>
<dbReference type="FunFam" id="3.30.200.20:FF:000147">
    <property type="entry name" value="probable serine/threonine protein kinase IREH1"/>
    <property type="match status" value="1"/>
</dbReference>
<comment type="catalytic activity">
    <reaction evidence="14">
        <text>L-threonyl-[protein] + ATP = O-phospho-L-threonyl-[protein] + ADP + H(+)</text>
        <dbReference type="Rhea" id="RHEA:46608"/>
        <dbReference type="Rhea" id="RHEA-COMP:11060"/>
        <dbReference type="Rhea" id="RHEA-COMP:11605"/>
        <dbReference type="ChEBI" id="CHEBI:15378"/>
        <dbReference type="ChEBI" id="CHEBI:30013"/>
        <dbReference type="ChEBI" id="CHEBI:30616"/>
        <dbReference type="ChEBI" id="CHEBI:61977"/>
        <dbReference type="ChEBI" id="CHEBI:456216"/>
        <dbReference type="EC" id="2.7.11.1"/>
    </reaction>
</comment>
<keyword evidence="4" id="KW-0597">Phosphoprotein</keyword>
<comment type="domain">
    <text evidence="17">Consists of three domains, a large central CORE domain and two small peripheral domains, NMPbind and LID, which undergo movements during catalysis. The LID domain closes over the site of phosphoryl transfer upon ATP binding. Assembling and dissambling the active center during each catalytic cycle provides an effective means to prevent ATP hydrolysis.</text>
</comment>
<dbReference type="HAMAP" id="MF_03172">
    <property type="entry name" value="Adenylate_kinase_UMP_CMP_kin"/>
    <property type="match status" value="1"/>
</dbReference>
<dbReference type="SMART" id="SM00220">
    <property type="entry name" value="S_TKc"/>
    <property type="match status" value="1"/>
</dbReference>
<dbReference type="SUPFAM" id="SSF52540">
    <property type="entry name" value="P-loop containing nucleoside triphosphate hydrolases"/>
    <property type="match status" value="1"/>
</dbReference>
<dbReference type="Pfam" id="PF26031">
    <property type="entry name" value="IREH1"/>
    <property type="match status" value="1"/>
</dbReference>
<feature type="compositionally biased region" description="Low complexity" evidence="18">
    <location>
        <begin position="382"/>
        <end position="392"/>
    </location>
</feature>
<dbReference type="GO" id="GO:0006221">
    <property type="term" value="P:pyrimidine nucleotide biosynthetic process"/>
    <property type="evidence" value="ECO:0007669"/>
    <property type="project" value="UniProtKB-UniRule"/>
</dbReference>
<dbReference type="HAMAP" id="MF_00235">
    <property type="entry name" value="Adenylate_kinase_Adk"/>
    <property type="match status" value="1"/>
</dbReference>
<feature type="region of interest" description="Disordered" evidence="18">
    <location>
        <begin position="362"/>
        <end position="438"/>
    </location>
</feature>
<evidence type="ECO:0000256" key="6">
    <source>
        <dbReference type="ARBA" id="ARBA00022723"/>
    </source>
</evidence>
<keyword evidence="5 17" id="KW-0808">Transferase</keyword>
<evidence type="ECO:0000256" key="18">
    <source>
        <dbReference type="SAM" id="MobiDB-lite"/>
    </source>
</evidence>
<proteinExistence type="inferred from homology"/>
<comment type="similarity">
    <text evidence="1">Belongs to the protein kinase superfamily. AGC Ser/Thr protein kinase family.</text>
</comment>
<comment type="catalytic activity">
    <reaction evidence="15 17">
        <text>UMP + ATP = UDP + ADP</text>
        <dbReference type="Rhea" id="RHEA:24400"/>
        <dbReference type="ChEBI" id="CHEBI:30616"/>
        <dbReference type="ChEBI" id="CHEBI:57865"/>
        <dbReference type="ChEBI" id="CHEBI:58223"/>
        <dbReference type="ChEBI" id="CHEBI:456216"/>
        <dbReference type="EC" id="2.7.4.14"/>
    </reaction>
</comment>
<keyword evidence="3" id="KW-0723">Serine/threonine-protein kinase</keyword>
<dbReference type="CDD" id="cd01428">
    <property type="entry name" value="ADK"/>
    <property type="match status" value="1"/>
</dbReference>
<comment type="cofactor">
    <cofactor evidence="17">
        <name>Mg(2+)</name>
        <dbReference type="ChEBI" id="CHEBI:18420"/>
    </cofactor>
    <text evidence="17">Binds 1 Mg(2+) ion per monomer.</text>
</comment>
<evidence type="ECO:0000259" key="19">
    <source>
        <dbReference type="PROSITE" id="PS50011"/>
    </source>
</evidence>
<comment type="caution">
    <text evidence="17">Lacks conserved residue(s) required for the propagation of feature annotation.</text>
</comment>
<dbReference type="Gene3D" id="3.30.200.20">
    <property type="entry name" value="Phosphorylase Kinase, domain 1"/>
    <property type="match status" value="1"/>
</dbReference>
<feature type="binding site" evidence="17">
    <location>
        <position position="1339"/>
    </location>
    <ligand>
        <name>a ribonucleoside 5'-phosphate</name>
        <dbReference type="ChEBI" id="CHEBI:58043"/>
    </ligand>
</feature>
<evidence type="ECO:0000256" key="15">
    <source>
        <dbReference type="ARBA" id="ARBA00048116"/>
    </source>
</evidence>
<feature type="binding site" evidence="17">
    <location>
        <position position="1324"/>
    </location>
    <ligand>
        <name>ATP</name>
        <dbReference type="ChEBI" id="CHEBI:30616"/>
    </ligand>
</feature>
<dbReference type="GO" id="GO:0005737">
    <property type="term" value="C:cytoplasm"/>
    <property type="evidence" value="ECO:0007669"/>
    <property type="project" value="UniProtKB-SubCell"/>
</dbReference>
<evidence type="ECO:0000256" key="3">
    <source>
        <dbReference type="ARBA" id="ARBA00022527"/>
    </source>
</evidence>
<feature type="compositionally biased region" description="Polar residues" evidence="18">
    <location>
        <begin position="117"/>
        <end position="127"/>
    </location>
</feature>
<dbReference type="NCBIfam" id="TIGR01359">
    <property type="entry name" value="UMP_CMP_kin_fam"/>
    <property type="match status" value="1"/>
</dbReference>
<name>A0AAV6XMK9_9LAMI</name>
<dbReference type="EC" id="2.7.4.14" evidence="17"/>
<evidence type="ECO:0000256" key="10">
    <source>
        <dbReference type="ARBA" id="ARBA00022833"/>
    </source>
</evidence>
<dbReference type="GO" id="GO:0004674">
    <property type="term" value="F:protein serine/threonine kinase activity"/>
    <property type="evidence" value="ECO:0007669"/>
    <property type="project" value="UniProtKB-KW"/>
</dbReference>
<dbReference type="GO" id="GO:0005634">
    <property type="term" value="C:nucleus"/>
    <property type="evidence" value="ECO:0007669"/>
    <property type="project" value="UniProtKB-SubCell"/>
</dbReference>
<evidence type="ECO:0000256" key="14">
    <source>
        <dbReference type="ARBA" id="ARBA00047899"/>
    </source>
</evidence>
<dbReference type="PROSITE" id="PS00113">
    <property type="entry name" value="ADENYLATE_KINASE"/>
    <property type="match status" value="1"/>
</dbReference>
<keyword evidence="13 17" id="KW-0539">Nucleus</keyword>
<evidence type="ECO:0000256" key="17">
    <source>
        <dbReference type="HAMAP-Rule" id="MF_03172"/>
    </source>
</evidence>
<dbReference type="CDD" id="cd05579">
    <property type="entry name" value="STKc_MAST_like"/>
    <property type="match status" value="1"/>
</dbReference>
<dbReference type="PANTHER" id="PTHR24356">
    <property type="entry name" value="SERINE/THREONINE-PROTEIN KINASE"/>
    <property type="match status" value="1"/>
</dbReference>
<feature type="binding site" evidence="17">
    <location>
        <begin position="1211"/>
        <end position="1216"/>
    </location>
    <ligand>
        <name>ATP</name>
        <dbReference type="ChEBI" id="CHEBI:30616"/>
    </ligand>
</feature>
<dbReference type="Gene3D" id="3.40.50.300">
    <property type="entry name" value="P-loop containing nucleotide triphosphate hydrolases"/>
    <property type="match status" value="1"/>
</dbReference>
<feature type="binding site" evidence="17">
    <location>
        <begin position="1285"/>
        <end position="1288"/>
    </location>
    <ligand>
        <name>a ribonucleoside 5'-phosphate</name>
        <dbReference type="ChEBI" id="CHEBI:58043"/>
    </ligand>
</feature>
<comment type="catalytic activity">
    <reaction evidence="17">
        <text>dCMP + ATP = dCDP + ADP</text>
        <dbReference type="Rhea" id="RHEA:25094"/>
        <dbReference type="ChEBI" id="CHEBI:30616"/>
        <dbReference type="ChEBI" id="CHEBI:57566"/>
        <dbReference type="ChEBI" id="CHEBI:58593"/>
        <dbReference type="ChEBI" id="CHEBI:456216"/>
        <dbReference type="EC" id="2.7.4.14"/>
    </reaction>
</comment>
<evidence type="ECO:0000256" key="12">
    <source>
        <dbReference type="ARBA" id="ARBA00022975"/>
    </source>
</evidence>
<keyword evidence="2 17" id="KW-0963">Cytoplasm</keyword>
<feature type="binding site" evidence="17">
    <location>
        <position position="1292"/>
    </location>
    <ligand>
        <name>CMP</name>
        <dbReference type="ChEBI" id="CHEBI:60377"/>
    </ligand>
</feature>
<dbReference type="GO" id="GO:0009123">
    <property type="term" value="P:nucleoside monophosphate metabolic process"/>
    <property type="evidence" value="ECO:0007669"/>
    <property type="project" value="UniProtKB-ARBA"/>
</dbReference>
<gene>
    <name evidence="20" type="ORF">BUALT_Bualt06G0126900</name>
</gene>
<dbReference type="InterPro" id="IPR000719">
    <property type="entry name" value="Prot_kinase_dom"/>
</dbReference>
<evidence type="ECO:0000256" key="16">
    <source>
        <dbReference type="ARBA" id="ARBA00048679"/>
    </source>
</evidence>
<feature type="binding site" evidence="17">
    <location>
        <position position="1328"/>
    </location>
    <ligand>
        <name>a ribonucleoside 5'-phosphate</name>
        <dbReference type="ChEBI" id="CHEBI:58043"/>
    </ligand>
</feature>
<feature type="compositionally biased region" description="Polar residues" evidence="18">
    <location>
        <begin position="134"/>
        <end position="147"/>
    </location>
</feature>
<evidence type="ECO:0000313" key="20">
    <source>
        <dbReference type="EMBL" id="KAG8381487.1"/>
    </source>
</evidence>
<evidence type="ECO:0000256" key="8">
    <source>
        <dbReference type="ARBA" id="ARBA00022771"/>
    </source>
</evidence>
<evidence type="ECO:0000256" key="9">
    <source>
        <dbReference type="ARBA" id="ARBA00022777"/>
    </source>
</evidence>
<evidence type="ECO:0000313" key="21">
    <source>
        <dbReference type="Proteomes" id="UP000826271"/>
    </source>
</evidence>
<dbReference type="SUPFAM" id="SSF56112">
    <property type="entry name" value="Protein kinase-like (PK-like)"/>
    <property type="match status" value="1"/>
</dbReference>
<comment type="subunit">
    <text evidence="17">Monomer.</text>
</comment>
<dbReference type="InterPro" id="IPR058783">
    <property type="entry name" value="IREH1/IRE-like_N"/>
</dbReference>
<comment type="catalytic activity">
    <reaction evidence="16">
        <text>L-seryl-[protein] + ATP = O-phospho-L-seryl-[protein] + ADP + H(+)</text>
        <dbReference type="Rhea" id="RHEA:17989"/>
        <dbReference type="Rhea" id="RHEA-COMP:9863"/>
        <dbReference type="Rhea" id="RHEA-COMP:11604"/>
        <dbReference type="ChEBI" id="CHEBI:15378"/>
        <dbReference type="ChEBI" id="CHEBI:29999"/>
        <dbReference type="ChEBI" id="CHEBI:30616"/>
        <dbReference type="ChEBI" id="CHEBI:83421"/>
        <dbReference type="ChEBI" id="CHEBI:456216"/>
        <dbReference type="EC" id="2.7.11.1"/>
    </reaction>
</comment>
<evidence type="ECO:0000256" key="2">
    <source>
        <dbReference type="ARBA" id="ARBA00022490"/>
    </source>
</evidence>
<dbReference type="GO" id="GO:0005524">
    <property type="term" value="F:ATP binding"/>
    <property type="evidence" value="ECO:0007669"/>
    <property type="project" value="UniProtKB-KW"/>
</dbReference>
<dbReference type="GO" id="GO:0006207">
    <property type="term" value="P:'de novo' pyrimidine nucleobase biosynthetic process"/>
    <property type="evidence" value="ECO:0007669"/>
    <property type="project" value="InterPro"/>
</dbReference>
<feature type="compositionally biased region" description="Basic and acidic residues" evidence="18">
    <location>
        <begin position="44"/>
        <end position="57"/>
    </location>
</feature>
<comment type="similarity">
    <text evidence="17">Belongs to the adenylate kinase family. UMP-CMP kinase subfamily.</text>
</comment>
<protein>
    <recommendedName>
        <fullName evidence="17">UMP-CMP kinase</fullName>
        <ecNumber evidence="17">2.7.4.14</ecNumber>
    </recommendedName>
    <alternativeName>
        <fullName evidence="17">Deoxycytidylate kinase</fullName>
        <shortName evidence="17">CK</shortName>
        <shortName evidence="17">dCMP kinase</shortName>
    </alternativeName>
    <alternativeName>
        <fullName evidence="17">Uridine monophosphate/cytidine monophosphate kinase</fullName>
        <shortName evidence="17">UMP/CMP kinase</shortName>
        <shortName evidence="17">UMP/CMPK</shortName>
    </alternativeName>
</protein>
<dbReference type="GO" id="GO:0008270">
    <property type="term" value="F:zinc ion binding"/>
    <property type="evidence" value="ECO:0007669"/>
    <property type="project" value="UniProtKB-KW"/>
</dbReference>
<dbReference type="PRINTS" id="PR00094">
    <property type="entry name" value="ADENYLTKNASE"/>
</dbReference>
<dbReference type="GO" id="GO:0035556">
    <property type="term" value="P:intracellular signal transduction"/>
    <property type="evidence" value="ECO:0007669"/>
    <property type="project" value="TreeGrafter"/>
</dbReference>
<comment type="caution">
    <text evidence="20">The sequence shown here is derived from an EMBL/GenBank/DDBJ whole genome shotgun (WGS) entry which is preliminary data.</text>
</comment>
<sequence>MSPQPDSQNPPPEEPPSDHRNSSSPSLVRLRKIPHIPSRQRSNNGDDERLDLGHEDTNSGDSNLIGASKLGLNQIRTRSAPLPLKPSNSIGRPMNLENFESQGKNGADATRPKLSSVARQSDAGSSEQGKKAPWNQSKSLRVLSPSRSGSEGYHAAFAKEMQSPRFQAILRLTSGRKKRPPDIKSFSHELDSKGVRPLPFWKSRAIGRIEEIMVMVRSKFDKLKDEVNADLGIFAGDLVSILEKTSECDRDTKERLEDILIIARQCAKMSPGEFWCKCEGIVQNLDDRRQESPMGTLKQVHTRLLFILTRCTRLVQFQKESGYEEHLMASHQLSDLGVYPERILGASLSGKESLDGQIYKVHEPDQSNLSKRQHHVTEEVSTAKSAASSTGSFRMSSWKKLPSAAEKNRKGHDSVDTPSNDKSDNLQHKNEDNVENTDTPVCQVEHSEESLKAQSVTWGDWDQHNMSYEDSLICRICEVEIPTVHVEQHSRICTIADRCDLKGLTVNERLERVSETLEKILESWTPKNSDIGVGSPEVERVSASRVSEELDELSPKSNSLSRRCSEEMVHCCAEADNSFIEDDLHSALNVSCEVRVPTPDRSMKTSSAGSLTPRSPLITPRMAQIDILLSGWRTISELESYEQIHKLLDIARSVVNVNSTDYSTLEYMIERLDDLKYAIQDRKVDALVVETFGRRIERLLQEKYVLLCGQIEDEKADSLNTMADEDSSTEEDTVRSLRASPINPWTKDRTSIEDFEIIKPISRGAYGRVFLARKRATGDLFAIKVLRKADMIRKNAVESILAERDILISVRNPFVVRFFYSFTCRENLYLVMEYLNGGDLFSLLKNLGCLEEDMARVYMAEVVLALEYLHSLNVIHRDLKPDNLLIGPDGHIKLTDFGLSKVGLINSTEDLSGPSAFLGDDKPKVASHSSIQREERKKHSVVGTPDYLAPEILLGMGHGATADWWSVGVILFELLVGIPPFNAEHPQHIFNNIMNRDIPWPKIPEEMSLEAYDLINKLLNDNPVQRLGATGAGEVKRHPYFKDINWDTLERQKATFIPSAEAHDTSYFMSRYIWNLEEENGGSDLDDMTDAGSASCSNSSYSNLQDEYADECGHLAEFGGTPSLEGHYSFSNFSFKVAYGFNFWQAFSTQFLMILTHLIVSLSYVILLSDSPVRTDGYITVLYFCKWKQAEGGVSGRGRIPFITFVLGGPGSGKGTQCTRIVETFGFTHLSAGDLLRKEISPDSENGSMILDTIKEGQIVPSEVTVKLIKKAIEASRNDRFLIDGFPRCEENRIAYERVIGAEPDIVLFFDCPEEEMVKRVLNRNEGRIDDNIDTVKERLKVFRALSLPVIKYYSEKGKLYKIDGTGSEDEIFERVRPVFAALR</sequence>
<keyword evidence="12 17" id="KW-0665">Pyrimidine biosynthesis</keyword>
<dbReference type="InterPro" id="IPR027417">
    <property type="entry name" value="P-loop_NTPase"/>
</dbReference>
<feature type="binding site" evidence="17">
    <location>
        <begin position="1258"/>
        <end position="1260"/>
    </location>
    <ligand>
        <name>a ribonucleoside 5'-phosphate</name>
        <dbReference type="ChEBI" id="CHEBI:58043"/>
    </ligand>
</feature>
<dbReference type="EMBL" id="WHWC01000006">
    <property type="protein sequence ID" value="KAG8381487.1"/>
    <property type="molecule type" value="Genomic_DNA"/>
</dbReference>